<protein>
    <submittedName>
        <fullName evidence="2">Uncharacterized protein</fullName>
    </submittedName>
</protein>
<feature type="transmembrane region" description="Helical" evidence="1">
    <location>
        <begin position="15"/>
        <end position="32"/>
    </location>
</feature>
<dbReference type="AlphaFoldDB" id="A0A1M5GT39"/>
<keyword evidence="1" id="KW-0812">Transmembrane</keyword>
<dbReference type="OrthoDB" id="1452661at2"/>
<name>A0A1M5GT39_SALEC</name>
<accession>A0A1M5GT39</accession>
<keyword evidence="3" id="KW-1185">Reference proteome</keyword>
<gene>
    <name evidence="2" type="ORF">SAMN05444483_104301</name>
</gene>
<dbReference type="Proteomes" id="UP000183945">
    <property type="component" value="Unassembled WGS sequence"/>
</dbReference>
<keyword evidence="1" id="KW-0472">Membrane</keyword>
<evidence type="ECO:0000256" key="1">
    <source>
        <dbReference type="SAM" id="Phobius"/>
    </source>
</evidence>
<dbReference type="EMBL" id="FQVT01000004">
    <property type="protein sequence ID" value="SHG06926.1"/>
    <property type="molecule type" value="Genomic_DNA"/>
</dbReference>
<organism evidence="2 3">
    <name type="scientific">Salegentibacter echinorum</name>
    <dbReference type="NCBI Taxonomy" id="1073325"/>
    <lineage>
        <taxon>Bacteria</taxon>
        <taxon>Pseudomonadati</taxon>
        <taxon>Bacteroidota</taxon>
        <taxon>Flavobacteriia</taxon>
        <taxon>Flavobacteriales</taxon>
        <taxon>Flavobacteriaceae</taxon>
        <taxon>Salegentibacter</taxon>
    </lineage>
</organism>
<evidence type="ECO:0000313" key="2">
    <source>
        <dbReference type="EMBL" id="SHG06926.1"/>
    </source>
</evidence>
<sequence>MSDQQGKKDGRRNKWYLILGILFLGYGSYRLYSHLTAVETDNFGSVLAIGFIVFGIYDLFRYFKKM</sequence>
<keyword evidence="1" id="KW-1133">Transmembrane helix</keyword>
<feature type="transmembrane region" description="Helical" evidence="1">
    <location>
        <begin position="44"/>
        <end position="63"/>
    </location>
</feature>
<evidence type="ECO:0000313" key="3">
    <source>
        <dbReference type="Proteomes" id="UP000183945"/>
    </source>
</evidence>
<dbReference type="RefSeq" id="WP_072878988.1">
    <property type="nucleotide sequence ID" value="NZ_FQVT01000004.1"/>
</dbReference>
<reference evidence="3" key="1">
    <citation type="submission" date="2016-11" db="EMBL/GenBank/DDBJ databases">
        <authorList>
            <person name="Varghese N."/>
            <person name="Submissions S."/>
        </authorList>
    </citation>
    <scope>NUCLEOTIDE SEQUENCE [LARGE SCALE GENOMIC DNA]</scope>
    <source>
        <strain evidence="3">DSM 24579</strain>
    </source>
</reference>
<proteinExistence type="predicted"/>